<comment type="similarity">
    <text evidence="1">Belongs to the ComF/GntX family.</text>
</comment>
<dbReference type="PANTHER" id="PTHR47505:SF1">
    <property type="entry name" value="DNA UTILIZATION PROTEIN YHGH"/>
    <property type="match status" value="1"/>
</dbReference>
<evidence type="ECO:0000256" key="1">
    <source>
        <dbReference type="ARBA" id="ARBA00008007"/>
    </source>
</evidence>
<reference evidence="3 4" key="1">
    <citation type="submission" date="2019-08" db="EMBL/GenBank/DDBJ databases">
        <authorList>
            <person name="Chang H.C."/>
            <person name="Mun S.Y."/>
        </authorList>
    </citation>
    <scope>NUCLEOTIDE SEQUENCE [LARGE SCALE GENOMIC DNA]</scope>
    <source>
        <strain evidence="3 4">SK</strain>
    </source>
</reference>
<dbReference type="PANTHER" id="PTHR47505">
    <property type="entry name" value="DNA UTILIZATION PROTEIN YHGH"/>
    <property type="match status" value="1"/>
</dbReference>
<organism evidence="3 4">
    <name type="scientific">Weissella koreensis</name>
    <dbReference type="NCBI Taxonomy" id="165096"/>
    <lineage>
        <taxon>Bacteria</taxon>
        <taxon>Bacillati</taxon>
        <taxon>Bacillota</taxon>
        <taxon>Bacilli</taxon>
        <taxon>Lactobacillales</taxon>
        <taxon>Lactobacillaceae</taxon>
        <taxon>Weissella</taxon>
    </lineage>
</organism>
<dbReference type="InterPro" id="IPR029057">
    <property type="entry name" value="PRTase-like"/>
</dbReference>
<dbReference type="Gene3D" id="3.40.50.2020">
    <property type="match status" value="1"/>
</dbReference>
<dbReference type="SUPFAM" id="SSF53271">
    <property type="entry name" value="PRTase-like"/>
    <property type="match status" value="1"/>
</dbReference>
<proteinExistence type="inferred from homology"/>
<dbReference type="RefSeq" id="WP_104914633.1">
    <property type="nucleotide sequence ID" value="NZ_CP026847.1"/>
</dbReference>
<feature type="domain" description="Phosphoribosyltransferase" evidence="2">
    <location>
        <begin position="173"/>
        <end position="223"/>
    </location>
</feature>
<keyword evidence="4" id="KW-1185">Reference proteome</keyword>
<protein>
    <submittedName>
        <fullName evidence="3">ComF family protein</fullName>
    </submittedName>
</protein>
<accession>A0A7H1MMI5</accession>
<name>A0A7H1MMI5_9LACO</name>
<dbReference type="Pfam" id="PF00156">
    <property type="entry name" value="Pribosyltran"/>
    <property type="match status" value="1"/>
</dbReference>
<dbReference type="InterPro" id="IPR051910">
    <property type="entry name" value="ComF/GntX_DNA_util-trans"/>
</dbReference>
<evidence type="ECO:0000313" key="4">
    <source>
        <dbReference type="Proteomes" id="UP000516446"/>
    </source>
</evidence>
<evidence type="ECO:0000259" key="2">
    <source>
        <dbReference type="Pfam" id="PF00156"/>
    </source>
</evidence>
<dbReference type="EMBL" id="CP043431">
    <property type="protein sequence ID" value="QNT64671.1"/>
    <property type="molecule type" value="Genomic_DNA"/>
</dbReference>
<evidence type="ECO:0000313" key="3">
    <source>
        <dbReference type="EMBL" id="QNT64671.1"/>
    </source>
</evidence>
<dbReference type="CDD" id="cd06223">
    <property type="entry name" value="PRTases_typeI"/>
    <property type="match status" value="1"/>
</dbReference>
<sequence>MNCEICKKQILRTWNVKQFIFGKTIELYDICNGCRKDFNEIGAIFCPGCGRKQMNSKLCSDCNLWKIKGYQIINNRAIYCYNQMMKQYFREYKFRGGYHLKSIFMGEIEKITDSRRTLIVIPIANDKLQKRGFNQSSGLISAQTKWIDGLKCQKHFKATQSKKTRYQRINTQQWFELNVDPNQIENKKITLIDDIYTTGRTLYHAADCLYQAGAKNVNSITLIR</sequence>
<dbReference type="Proteomes" id="UP000516446">
    <property type="component" value="Chromosome"/>
</dbReference>
<gene>
    <name evidence="3" type="ORF">FY536_05100</name>
</gene>
<dbReference type="InterPro" id="IPR000836">
    <property type="entry name" value="PRTase_dom"/>
</dbReference>
<dbReference type="AlphaFoldDB" id="A0A7H1MMI5"/>